<gene>
    <name evidence="8 10" type="primary">murJ</name>
    <name evidence="10" type="ORF">IAD26_04895</name>
</gene>
<dbReference type="AlphaFoldDB" id="A0A9D1SQW2"/>
<evidence type="ECO:0000313" key="11">
    <source>
        <dbReference type="Proteomes" id="UP000886748"/>
    </source>
</evidence>
<feature type="transmembrane region" description="Helical" evidence="8">
    <location>
        <begin position="468"/>
        <end position="486"/>
    </location>
</feature>
<evidence type="ECO:0000256" key="2">
    <source>
        <dbReference type="ARBA" id="ARBA00022475"/>
    </source>
</evidence>
<keyword evidence="4 8" id="KW-0133">Cell shape</keyword>
<feature type="transmembrane region" description="Helical" evidence="8">
    <location>
        <begin position="179"/>
        <end position="200"/>
    </location>
</feature>
<dbReference type="Pfam" id="PF03023">
    <property type="entry name" value="MurJ"/>
    <property type="match status" value="1"/>
</dbReference>
<dbReference type="PIRSF" id="PIRSF002869">
    <property type="entry name" value="MviN"/>
    <property type="match status" value="1"/>
</dbReference>
<dbReference type="GO" id="GO:0005886">
    <property type="term" value="C:plasma membrane"/>
    <property type="evidence" value="ECO:0007669"/>
    <property type="project" value="UniProtKB-SubCell"/>
</dbReference>
<comment type="similarity">
    <text evidence="8 9">Belongs to the MurJ/MviN family.</text>
</comment>
<feature type="transmembrane region" description="Helical" evidence="8">
    <location>
        <begin position="21"/>
        <end position="42"/>
    </location>
</feature>
<accession>A0A9D1SQW2</accession>
<dbReference type="NCBIfam" id="TIGR01695">
    <property type="entry name" value="murJ_mviN"/>
    <property type="match status" value="1"/>
</dbReference>
<keyword evidence="2 8" id="KW-1003">Cell membrane</keyword>
<keyword evidence="8 9" id="KW-0813">Transport</keyword>
<dbReference type="PANTHER" id="PTHR43486">
    <property type="entry name" value="LIPID II FLIPPASE MURJ-RELATED"/>
    <property type="match status" value="1"/>
</dbReference>
<feature type="transmembrane region" description="Helical" evidence="8">
    <location>
        <begin position="107"/>
        <end position="129"/>
    </location>
</feature>
<keyword evidence="6 8" id="KW-1133">Transmembrane helix</keyword>
<evidence type="ECO:0000256" key="3">
    <source>
        <dbReference type="ARBA" id="ARBA00022692"/>
    </source>
</evidence>
<evidence type="ECO:0000256" key="9">
    <source>
        <dbReference type="PIRNR" id="PIRNR002869"/>
    </source>
</evidence>
<dbReference type="GO" id="GO:0071555">
    <property type="term" value="P:cell wall organization"/>
    <property type="evidence" value="ECO:0007669"/>
    <property type="project" value="UniProtKB-UniRule"/>
</dbReference>
<evidence type="ECO:0000256" key="5">
    <source>
        <dbReference type="ARBA" id="ARBA00022984"/>
    </source>
</evidence>
<keyword evidence="8 9" id="KW-0961">Cell wall biogenesis/degradation</keyword>
<dbReference type="PANTHER" id="PTHR43486:SF1">
    <property type="entry name" value="LIPID II FLIPPASE MURJ-RELATED"/>
    <property type="match status" value="1"/>
</dbReference>
<feature type="transmembrane region" description="Helical" evidence="8">
    <location>
        <begin position="403"/>
        <end position="422"/>
    </location>
</feature>
<keyword evidence="7 8" id="KW-0472">Membrane</keyword>
<comment type="function">
    <text evidence="8 9">Involved in peptidoglycan biosynthesis. Transports lipid-linked peptidoglycan precursors from the inner to the outer leaflet of the cytoplasmic membrane.</text>
</comment>
<feature type="transmembrane region" description="Helical" evidence="8">
    <location>
        <begin position="253"/>
        <end position="272"/>
    </location>
</feature>
<keyword evidence="3 8" id="KW-0812">Transmembrane</keyword>
<feature type="transmembrane region" description="Helical" evidence="8">
    <location>
        <begin position="206"/>
        <end position="226"/>
    </location>
</feature>
<comment type="caution">
    <text evidence="10">The sequence shown here is derived from an EMBL/GenBank/DDBJ whole genome shotgun (WGS) entry which is preliminary data.</text>
</comment>
<evidence type="ECO:0000256" key="1">
    <source>
        <dbReference type="ARBA" id="ARBA00004651"/>
    </source>
</evidence>
<protein>
    <recommendedName>
        <fullName evidence="8">Probable lipid II flippase MurJ</fullName>
    </recommendedName>
</protein>
<feature type="transmembrane region" description="Helical" evidence="8">
    <location>
        <begin position="498"/>
        <end position="525"/>
    </location>
</feature>
<dbReference type="EMBL" id="DVOD01000034">
    <property type="protein sequence ID" value="HIU92453.1"/>
    <property type="molecule type" value="Genomic_DNA"/>
</dbReference>
<evidence type="ECO:0000256" key="6">
    <source>
        <dbReference type="ARBA" id="ARBA00022989"/>
    </source>
</evidence>
<dbReference type="InterPro" id="IPR004268">
    <property type="entry name" value="MurJ"/>
</dbReference>
<proteinExistence type="inferred from homology"/>
<sequence length="540" mass="59909">MANNNTVVENTQNTNASKTQSLLKAAWIIAFVTIISKLIGFLRDVVIANFYGAGMVSDAYFYAYQIPAISIILLGGIGGPFHSAVVSVFSKLIPNLEQKPSDAVNKLFNTFLTSSFLVFLALGVLVFVFSDVIMKVIIANGSTELIHLASVHLKIMAPVLTVGGVVGIYYGILIVYKEFLIPNISPILMSVAIIAIISLVRHDNSGVVLALATTVGALCQFVYQLPKLKSLGFKFRPNLDVFNNPQYKNILELLFPAILSSTVGQVYIYVDMFFASQLQEGAWSAIGYANRLFQFPVGVLVTAFLVPLFPIFSKLVGEKDYDNIRYYFNKGVGLLNFVAFPILVLIILLSTNAIQLIFQRGAFNEVATMMVSEALCYLSISIIFYVFRDSITRVFYAFNDSKTPFLVALSSIVIKFILNFLFVKQLGIGGITLSTSFVTLINGFWLGLLIKKKMSMDYGIYFKNLLKMAVISVATYYVCLGAYRLWDAHFAATQLTLIVKITLITLLCFAVYSVFAAIVRIPYVFELYGRAKGKLMKFKK</sequence>
<feature type="transmembrane region" description="Helical" evidence="8">
    <location>
        <begin position="333"/>
        <end position="354"/>
    </location>
</feature>
<dbReference type="Proteomes" id="UP000886748">
    <property type="component" value="Unassembled WGS sequence"/>
</dbReference>
<evidence type="ECO:0000256" key="7">
    <source>
        <dbReference type="ARBA" id="ARBA00023136"/>
    </source>
</evidence>
<dbReference type="PRINTS" id="PR01806">
    <property type="entry name" value="VIRFACTRMVIN"/>
</dbReference>
<comment type="pathway">
    <text evidence="8">Cell wall biogenesis; peptidoglycan biosynthesis.</text>
</comment>
<evidence type="ECO:0000313" key="10">
    <source>
        <dbReference type="EMBL" id="HIU92453.1"/>
    </source>
</evidence>
<dbReference type="GO" id="GO:0008360">
    <property type="term" value="P:regulation of cell shape"/>
    <property type="evidence" value="ECO:0007669"/>
    <property type="project" value="UniProtKB-UniRule"/>
</dbReference>
<feature type="transmembrane region" description="Helical" evidence="8">
    <location>
        <begin position="292"/>
        <end position="312"/>
    </location>
</feature>
<dbReference type="HAMAP" id="MF_02078">
    <property type="entry name" value="MurJ_MviN"/>
    <property type="match status" value="1"/>
</dbReference>
<dbReference type="CDD" id="cd13123">
    <property type="entry name" value="MATE_MurJ_like"/>
    <property type="match status" value="1"/>
</dbReference>
<keyword evidence="5 8" id="KW-0573">Peptidoglycan synthesis</keyword>
<feature type="transmembrane region" description="Helical" evidence="8">
    <location>
        <begin position="366"/>
        <end position="387"/>
    </location>
</feature>
<dbReference type="GO" id="GO:0009252">
    <property type="term" value="P:peptidoglycan biosynthetic process"/>
    <property type="evidence" value="ECO:0007669"/>
    <property type="project" value="UniProtKB-UniRule"/>
</dbReference>
<reference evidence="10" key="2">
    <citation type="journal article" date="2021" name="PeerJ">
        <title>Extensive microbial diversity within the chicken gut microbiome revealed by metagenomics and culture.</title>
        <authorList>
            <person name="Gilroy R."/>
            <person name="Ravi A."/>
            <person name="Getino M."/>
            <person name="Pursley I."/>
            <person name="Horton D.L."/>
            <person name="Alikhan N.F."/>
            <person name="Baker D."/>
            <person name="Gharbi K."/>
            <person name="Hall N."/>
            <person name="Watson M."/>
            <person name="Adriaenssens E.M."/>
            <person name="Foster-Nyarko E."/>
            <person name="Jarju S."/>
            <person name="Secka A."/>
            <person name="Antonio M."/>
            <person name="Oren A."/>
            <person name="Chaudhuri R.R."/>
            <person name="La Ragione R."/>
            <person name="Hildebrand F."/>
            <person name="Pallen M.J."/>
        </authorList>
    </citation>
    <scope>NUCLEOTIDE SEQUENCE</scope>
    <source>
        <strain evidence="10">CHK154-7741</strain>
    </source>
</reference>
<comment type="subcellular location">
    <subcellularLocation>
        <location evidence="1 8">Cell membrane</location>
        <topology evidence="1 8">Multi-pass membrane protein</topology>
    </subcellularLocation>
</comment>
<feature type="transmembrane region" description="Helical" evidence="8">
    <location>
        <begin position="149"/>
        <end position="172"/>
    </location>
</feature>
<name>A0A9D1SQW2_9CLOT</name>
<reference evidence="10" key="1">
    <citation type="submission" date="2020-10" db="EMBL/GenBank/DDBJ databases">
        <authorList>
            <person name="Gilroy R."/>
        </authorList>
    </citation>
    <scope>NUCLEOTIDE SEQUENCE</scope>
    <source>
        <strain evidence="10">CHK154-7741</strain>
    </source>
</reference>
<dbReference type="GO" id="GO:0015648">
    <property type="term" value="F:lipid-linked peptidoglycan transporter activity"/>
    <property type="evidence" value="ECO:0007669"/>
    <property type="project" value="UniProtKB-UniRule"/>
</dbReference>
<evidence type="ECO:0000256" key="4">
    <source>
        <dbReference type="ARBA" id="ARBA00022960"/>
    </source>
</evidence>
<organism evidence="10 11">
    <name type="scientific">Candidatus Limenecus avicola</name>
    <dbReference type="NCBI Taxonomy" id="2840847"/>
    <lineage>
        <taxon>Bacteria</taxon>
        <taxon>Bacillati</taxon>
        <taxon>Bacillota</taxon>
        <taxon>Clostridia</taxon>
        <taxon>Eubacteriales</taxon>
        <taxon>Clostridiaceae</taxon>
        <taxon>Clostridiaceae incertae sedis</taxon>
        <taxon>Candidatus Limenecus</taxon>
    </lineage>
</organism>
<evidence type="ECO:0000256" key="8">
    <source>
        <dbReference type="HAMAP-Rule" id="MF_02078"/>
    </source>
</evidence>
<feature type="transmembrane region" description="Helical" evidence="8">
    <location>
        <begin position="62"/>
        <end position="86"/>
    </location>
</feature>
<feature type="transmembrane region" description="Helical" evidence="8">
    <location>
        <begin position="428"/>
        <end position="448"/>
    </location>
</feature>